<evidence type="ECO:0000259" key="5">
    <source>
        <dbReference type="PROSITE" id="PS50011"/>
    </source>
</evidence>
<dbReference type="PROSITE" id="PS00108">
    <property type="entry name" value="PROTEIN_KINASE_ST"/>
    <property type="match status" value="1"/>
</dbReference>
<keyword evidence="6" id="KW-0675">Receptor</keyword>
<evidence type="ECO:0000313" key="7">
    <source>
        <dbReference type="Proteomes" id="UP000233837"/>
    </source>
</evidence>
<dbReference type="InterPro" id="IPR000719">
    <property type="entry name" value="Prot_kinase_dom"/>
</dbReference>
<dbReference type="PANTHER" id="PTHR47989">
    <property type="entry name" value="OS01G0750732 PROTEIN"/>
    <property type="match status" value="1"/>
</dbReference>
<reference evidence="6 7" key="2">
    <citation type="journal article" date="2017" name="Nature">
        <title>The Apostasia genome and the evolution of orchids.</title>
        <authorList>
            <person name="Zhang G.Q."/>
            <person name="Liu K.W."/>
            <person name="Li Z."/>
            <person name="Lohaus R."/>
            <person name="Hsiao Y.Y."/>
            <person name="Niu S.C."/>
            <person name="Wang J.Y."/>
            <person name="Lin Y.C."/>
            <person name="Xu Q."/>
            <person name="Chen L.J."/>
            <person name="Yoshida K."/>
            <person name="Fujiwara S."/>
            <person name="Wang Z.W."/>
            <person name="Zhang Y.Q."/>
            <person name="Mitsuda N."/>
            <person name="Wang M."/>
            <person name="Liu G.H."/>
            <person name="Pecoraro L."/>
            <person name="Huang H.X."/>
            <person name="Xiao X.J."/>
            <person name="Lin M."/>
            <person name="Wu X.Y."/>
            <person name="Wu W.L."/>
            <person name="Chen Y.Y."/>
            <person name="Chang S.B."/>
            <person name="Sakamoto S."/>
            <person name="Ohme-Takagi M."/>
            <person name="Yagi M."/>
            <person name="Zeng S.J."/>
            <person name="Shen C.Y."/>
            <person name="Yeh C.M."/>
            <person name="Luo Y.B."/>
            <person name="Tsai W.C."/>
            <person name="Van de Peer Y."/>
            <person name="Liu Z.J."/>
        </authorList>
    </citation>
    <scope>NUCLEOTIDE SEQUENCE [LARGE SCALE GENOMIC DNA]</scope>
    <source>
        <tissue evidence="6">The whole plant</tissue>
    </source>
</reference>
<evidence type="ECO:0000256" key="3">
    <source>
        <dbReference type="SAM" id="MobiDB-lite"/>
    </source>
</evidence>
<feature type="region of interest" description="Disordered" evidence="3">
    <location>
        <begin position="400"/>
        <end position="426"/>
    </location>
</feature>
<dbReference type="OrthoDB" id="4062651at2759"/>
<keyword evidence="6" id="KW-0418">Kinase</keyword>
<dbReference type="STRING" id="906689.A0A2I0W261"/>
<dbReference type="InterPro" id="IPR008271">
    <property type="entry name" value="Ser/Thr_kinase_AS"/>
</dbReference>
<dbReference type="AlphaFoldDB" id="A0A2I0W261"/>
<dbReference type="PROSITE" id="PS50011">
    <property type="entry name" value="PROTEIN_KINASE_DOM"/>
    <property type="match status" value="1"/>
</dbReference>
<name>A0A2I0W261_9ASPA</name>
<keyword evidence="2" id="KW-0067">ATP-binding</keyword>
<keyword evidence="7" id="KW-1185">Reference proteome</keyword>
<dbReference type="EMBL" id="KZ503000">
    <property type="protein sequence ID" value="PKU69755.1"/>
    <property type="molecule type" value="Genomic_DNA"/>
</dbReference>
<dbReference type="GO" id="GO:0004672">
    <property type="term" value="F:protein kinase activity"/>
    <property type="evidence" value="ECO:0007669"/>
    <property type="project" value="InterPro"/>
</dbReference>
<protein>
    <submittedName>
        <fullName evidence="6">Putative leucine-rich repeat receptor-like serine/threonine-protein kinase</fullName>
    </submittedName>
</protein>
<dbReference type="SUPFAM" id="SSF56112">
    <property type="entry name" value="Protein kinase-like (PK-like)"/>
    <property type="match status" value="1"/>
</dbReference>
<gene>
    <name evidence="6" type="ORF">MA16_Dca017972</name>
</gene>
<evidence type="ECO:0000256" key="1">
    <source>
        <dbReference type="ARBA" id="ARBA00022741"/>
    </source>
</evidence>
<evidence type="ECO:0000256" key="2">
    <source>
        <dbReference type="ARBA" id="ARBA00022840"/>
    </source>
</evidence>
<dbReference type="CDD" id="cd14066">
    <property type="entry name" value="STKc_IRAK"/>
    <property type="match status" value="1"/>
</dbReference>
<keyword evidence="1" id="KW-0547">Nucleotide-binding</keyword>
<feature type="domain" description="Protein kinase" evidence="5">
    <location>
        <begin position="112"/>
        <end position="378"/>
    </location>
</feature>
<dbReference type="Proteomes" id="UP000233837">
    <property type="component" value="Unassembled WGS sequence"/>
</dbReference>
<dbReference type="Gene3D" id="1.10.510.10">
    <property type="entry name" value="Transferase(Phosphotransferase) domain 1"/>
    <property type="match status" value="1"/>
</dbReference>
<organism evidence="6 7">
    <name type="scientific">Dendrobium catenatum</name>
    <dbReference type="NCBI Taxonomy" id="906689"/>
    <lineage>
        <taxon>Eukaryota</taxon>
        <taxon>Viridiplantae</taxon>
        <taxon>Streptophyta</taxon>
        <taxon>Embryophyta</taxon>
        <taxon>Tracheophyta</taxon>
        <taxon>Spermatophyta</taxon>
        <taxon>Magnoliopsida</taxon>
        <taxon>Liliopsida</taxon>
        <taxon>Asparagales</taxon>
        <taxon>Orchidaceae</taxon>
        <taxon>Epidendroideae</taxon>
        <taxon>Malaxideae</taxon>
        <taxon>Dendrobiinae</taxon>
        <taxon>Dendrobium</taxon>
    </lineage>
</organism>
<keyword evidence="4" id="KW-0812">Transmembrane</keyword>
<dbReference type="Gene3D" id="3.30.200.20">
    <property type="entry name" value="Phosphorylase Kinase, domain 1"/>
    <property type="match status" value="1"/>
</dbReference>
<dbReference type="SMART" id="SM00220">
    <property type="entry name" value="S_TKc"/>
    <property type="match status" value="1"/>
</dbReference>
<accession>A0A2I0W261</accession>
<feature type="transmembrane region" description="Helical" evidence="4">
    <location>
        <begin position="6"/>
        <end position="29"/>
    </location>
</feature>
<keyword evidence="4" id="KW-1133">Transmembrane helix</keyword>
<evidence type="ECO:0000256" key="4">
    <source>
        <dbReference type="SAM" id="Phobius"/>
    </source>
</evidence>
<dbReference type="GO" id="GO:0005524">
    <property type="term" value="F:ATP binding"/>
    <property type="evidence" value="ECO:0007669"/>
    <property type="project" value="UniProtKB-KW"/>
</dbReference>
<dbReference type="FunFam" id="1.10.510.10:FF:000495">
    <property type="entry name" value="calcium/calmodulin-regulated receptor-like kinase 1"/>
    <property type="match status" value="1"/>
</dbReference>
<dbReference type="Pfam" id="PF07714">
    <property type="entry name" value="PK_Tyr_Ser-Thr"/>
    <property type="match status" value="1"/>
</dbReference>
<proteinExistence type="predicted"/>
<keyword evidence="4" id="KW-0472">Membrane</keyword>
<dbReference type="InterPro" id="IPR001245">
    <property type="entry name" value="Ser-Thr/Tyr_kinase_cat_dom"/>
</dbReference>
<reference evidence="6 7" key="1">
    <citation type="journal article" date="2016" name="Sci. Rep.">
        <title>The Dendrobium catenatum Lindl. genome sequence provides insights into polysaccharide synthase, floral development and adaptive evolution.</title>
        <authorList>
            <person name="Zhang G.Q."/>
            <person name="Xu Q."/>
            <person name="Bian C."/>
            <person name="Tsai W.C."/>
            <person name="Yeh C.M."/>
            <person name="Liu K.W."/>
            <person name="Yoshida K."/>
            <person name="Zhang L.S."/>
            <person name="Chang S.B."/>
            <person name="Chen F."/>
            <person name="Shi Y."/>
            <person name="Su Y.Y."/>
            <person name="Zhang Y.Q."/>
            <person name="Chen L.J."/>
            <person name="Yin Y."/>
            <person name="Lin M."/>
            <person name="Huang H."/>
            <person name="Deng H."/>
            <person name="Wang Z.W."/>
            <person name="Zhu S.L."/>
            <person name="Zhao X."/>
            <person name="Deng C."/>
            <person name="Niu S.C."/>
            <person name="Huang J."/>
            <person name="Wang M."/>
            <person name="Liu G.H."/>
            <person name="Yang H.J."/>
            <person name="Xiao X.J."/>
            <person name="Hsiao Y.Y."/>
            <person name="Wu W.L."/>
            <person name="Chen Y.Y."/>
            <person name="Mitsuda N."/>
            <person name="Ohme-Takagi M."/>
            <person name="Luo Y.B."/>
            <person name="Van de Peer Y."/>
            <person name="Liu Z.J."/>
        </authorList>
    </citation>
    <scope>NUCLEOTIDE SEQUENCE [LARGE SCALE GENOMIC DNA]</scope>
    <source>
        <tissue evidence="6">The whole plant</tissue>
    </source>
</reference>
<feature type="compositionally biased region" description="Basic and acidic residues" evidence="3">
    <location>
        <begin position="400"/>
        <end position="416"/>
    </location>
</feature>
<evidence type="ECO:0000313" key="6">
    <source>
        <dbReference type="EMBL" id="PKU69755.1"/>
    </source>
</evidence>
<keyword evidence="6" id="KW-0808">Transferase</keyword>
<dbReference type="PANTHER" id="PTHR47989:SF24">
    <property type="entry name" value="CALCIUM_CALMODULIN-REGULATED RECEPTOR-LIKE KINASE 1 ISOFORM X1"/>
    <property type="match status" value="1"/>
</dbReference>
<dbReference type="FunFam" id="3.30.200.20:FF:000274">
    <property type="entry name" value="Calcium/calmodulin-regulated receptor-like kinase 1"/>
    <property type="match status" value="1"/>
</dbReference>
<dbReference type="InterPro" id="IPR011009">
    <property type="entry name" value="Kinase-like_dom_sf"/>
</dbReference>
<sequence>MKGVSWGLIVGVTVGVVIGILLATVALFCNWLRKRNPQIGNSSSRRAYTVPIRTNGVDTCTVLSDSTTGQESPRIPEENSISLWIEGPKRKGVISVSGIPKYAYKDLQKATSNFTTLIGQGAFGPVYKAQMSTGEIVAVKVLATDSKQGEKEFQTEVLLLGRLHHRNLVNLVGYCAEKGQHMLIYVYMENGSLASHLYNEHKVALSWDLRINIALDVARGLEYLHDGAIPSVVHRDVKSSNILLDRTMRARVADFGLSREEIVSRHAPIRGTFGYLDPEYVSSRSYTKKSDVYSFGVLLFELIAGRTPQQGLLEYVELAAINADGRGGWEEIADSRLEGSFDLEELNEVATLAYKSINRLSRRRPSMRDLVQALSNTIKERNYRTRRKRHLLPVAVVEESAKEDPLPYPQHSREESIDSMSDLTDA</sequence>